<evidence type="ECO:0000313" key="3">
    <source>
        <dbReference type="Proteomes" id="UP000010953"/>
    </source>
</evidence>
<evidence type="ECO:0000256" key="1">
    <source>
        <dbReference type="SAM" id="Phobius"/>
    </source>
</evidence>
<reference evidence="2" key="1">
    <citation type="submission" date="2013-01" db="EMBL/GenBank/DDBJ databases">
        <title>Genome assembly of Mariniradius saccharolyticus AK6.</title>
        <authorList>
            <person name="Vaidya B."/>
            <person name="Khatri I."/>
            <person name="Tanuku N.R.S."/>
            <person name="Subramanian S."/>
            <person name="Pinnaka A."/>
        </authorList>
    </citation>
    <scope>NUCLEOTIDE SEQUENCE [LARGE SCALE GENOMIC DNA]</scope>
    <source>
        <strain evidence="2">AK6</strain>
    </source>
</reference>
<keyword evidence="1" id="KW-0812">Transmembrane</keyword>
<keyword evidence="1" id="KW-1133">Transmembrane helix</keyword>
<dbReference type="AlphaFoldDB" id="M7XBV8"/>
<dbReference type="InParanoid" id="M7XBV8"/>
<dbReference type="STRING" id="1239962.C943_03217"/>
<organism evidence="2 3">
    <name type="scientific">Mariniradius saccharolyticus AK6</name>
    <dbReference type="NCBI Taxonomy" id="1239962"/>
    <lineage>
        <taxon>Bacteria</taxon>
        <taxon>Pseudomonadati</taxon>
        <taxon>Bacteroidota</taxon>
        <taxon>Cytophagia</taxon>
        <taxon>Cytophagales</taxon>
        <taxon>Cyclobacteriaceae</taxon>
        <taxon>Mariniradius</taxon>
    </lineage>
</organism>
<protein>
    <submittedName>
        <fullName evidence="2">Uncharacterized protein</fullName>
    </submittedName>
</protein>
<sequence>MDELFFMGYFKLFFFFVVFSVWIGLLFPVYFWWLNKCQGIRFEQGTRKVALKRKQILEMISALGENDTRRRYLRILLFFHTFLVISGKVILTLFLLLIMLVIVDKVF</sequence>
<gene>
    <name evidence="2" type="ORF">C943_03217</name>
</gene>
<keyword evidence="1" id="KW-0472">Membrane</keyword>
<accession>M7XBV8</accession>
<dbReference type="Proteomes" id="UP000010953">
    <property type="component" value="Unassembled WGS sequence"/>
</dbReference>
<name>M7XBV8_9BACT</name>
<evidence type="ECO:0000313" key="2">
    <source>
        <dbReference type="EMBL" id="EMS34895.1"/>
    </source>
</evidence>
<keyword evidence="3" id="KW-1185">Reference proteome</keyword>
<dbReference type="EMBL" id="AMZY02000004">
    <property type="protein sequence ID" value="EMS34895.1"/>
    <property type="molecule type" value="Genomic_DNA"/>
</dbReference>
<feature type="transmembrane region" description="Helical" evidence="1">
    <location>
        <begin position="75"/>
        <end position="103"/>
    </location>
</feature>
<comment type="caution">
    <text evidence="2">The sequence shown here is derived from an EMBL/GenBank/DDBJ whole genome shotgun (WGS) entry which is preliminary data.</text>
</comment>
<proteinExistence type="predicted"/>
<feature type="transmembrane region" description="Helical" evidence="1">
    <location>
        <begin position="12"/>
        <end position="33"/>
    </location>
</feature>